<dbReference type="Proteomes" id="UP001154282">
    <property type="component" value="Unassembled WGS sequence"/>
</dbReference>
<organism evidence="1 2">
    <name type="scientific">Linum tenue</name>
    <dbReference type="NCBI Taxonomy" id="586396"/>
    <lineage>
        <taxon>Eukaryota</taxon>
        <taxon>Viridiplantae</taxon>
        <taxon>Streptophyta</taxon>
        <taxon>Embryophyta</taxon>
        <taxon>Tracheophyta</taxon>
        <taxon>Spermatophyta</taxon>
        <taxon>Magnoliopsida</taxon>
        <taxon>eudicotyledons</taxon>
        <taxon>Gunneridae</taxon>
        <taxon>Pentapetalae</taxon>
        <taxon>rosids</taxon>
        <taxon>fabids</taxon>
        <taxon>Malpighiales</taxon>
        <taxon>Linaceae</taxon>
        <taxon>Linum</taxon>
    </lineage>
</organism>
<evidence type="ECO:0000313" key="2">
    <source>
        <dbReference type="Proteomes" id="UP001154282"/>
    </source>
</evidence>
<keyword evidence="2" id="KW-1185">Reference proteome</keyword>
<sequence>MNYEFIAQRWCSCAGRDRPRSSIVFGFNYICISLAIPTTVSSQAYEKGRHALRTLRHVWFNWEFVDPKTPVHSGVKLCFCVKEFVPWLMVPLQAVYVNDAKDLKKATPLFFNLQHMVDIGDQDYDDDD</sequence>
<proteinExistence type="predicted"/>
<gene>
    <name evidence="1" type="ORF">LITE_LOCUS35046</name>
</gene>
<dbReference type="EMBL" id="CAMGYJ010000008">
    <property type="protein sequence ID" value="CAI0461676.1"/>
    <property type="molecule type" value="Genomic_DNA"/>
</dbReference>
<dbReference type="PANTHER" id="PTHR34202:SF1">
    <property type="entry name" value="UPF0548 PROTEIN"/>
    <property type="match status" value="1"/>
</dbReference>
<comment type="caution">
    <text evidence="1">The sequence shown here is derived from an EMBL/GenBank/DDBJ whole genome shotgun (WGS) entry which is preliminary data.</text>
</comment>
<name>A0AAV0NU87_9ROSI</name>
<dbReference type="AlphaFoldDB" id="A0AAV0NU87"/>
<evidence type="ECO:0000313" key="1">
    <source>
        <dbReference type="EMBL" id="CAI0461676.1"/>
    </source>
</evidence>
<reference evidence="1" key="1">
    <citation type="submission" date="2022-08" db="EMBL/GenBank/DDBJ databases">
        <authorList>
            <person name="Gutierrez-Valencia J."/>
        </authorList>
    </citation>
    <scope>NUCLEOTIDE SEQUENCE</scope>
</reference>
<protein>
    <submittedName>
        <fullName evidence="1">Uncharacterized protein</fullName>
    </submittedName>
</protein>
<dbReference type="PANTHER" id="PTHR34202">
    <property type="entry name" value="UPF0548 PROTEIN"/>
    <property type="match status" value="1"/>
</dbReference>
<accession>A0AAV0NU87</accession>